<sequence>MLTPPHERVKKHALELFERASIVLSEAEKNNLEIADFGLANVEVSGLQLVTYVNTEKVCAKELVLLPHQTCPEHKHPKRSFDEGKEETFRCRYGLVYLYVEGEETKSRTVNPPIGDEQYYTVFHEIILQPGEQYTIYPNTLHWFKAGEEGAVISEFSTRSTDETDVFTDPRIKRVNE</sequence>
<comment type="cofactor">
    <cofactor evidence="1">
        <name>Mn(2+)</name>
        <dbReference type="ChEBI" id="CHEBI:29035"/>
    </cofactor>
</comment>
<evidence type="ECO:0000256" key="7">
    <source>
        <dbReference type="ARBA" id="ARBA00044951"/>
    </source>
</evidence>
<evidence type="ECO:0000256" key="2">
    <source>
        <dbReference type="ARBA" id="ARBA00022723"/>
    </source>
</evidence>
<reference evidence="9 10" key="1">
    <citation type="submission" date="2023-07" db="EMBL/GenBank/DDBJ databases">
        <title>Genomic Encyclopedia of Type Strains, Phase IV (KMG-IV): sequencing the most valuable type-strain genomes for metagenomic binning, comparative biology and taxonomic classification.</title>
        <authorList>
            <person name="Goeker M."/>
        </authorList>
    </citation>
    <scope>NUCLEOTIDE SEQUENCE [LARGE SCALE GENOMIC DNA]</scope>
    <source>
        <strain evidence="9 10">DSM 12751</strain>
    </source>
</reference>
<evidence type="ECO:0000256" key="8">
    <source>
        <dbReference type="ARBA" id="ARBA00044972"/>
    </source>
</evidence>
<dbReference type="Gene3D" id="2.60.120.10">
    <property type="entry name" value="Jelly Rolls"/>
    <property type="match status" value="1"/>
</dbReference>
<dbReference type="SUPFAM" id="SSF51182">
    <property type="entry name" value="RmlC-like cupins"/>
    <property type="match status" value="1"/>
</dbReference>
<dbReference type="CDD" id="cd20308">
    <property type="entry name" value="cupin_YdaE"/>
    <property type="match status" value="1"/>
</dbReference>
<comment type="catalytic activity">
    <reaction evidence="6">
        <text>D-lyxose = D-xylulose</text>
        <dbReference type="Rhea" id="RHEA:14201"/>
        <dbReference type="ChEBI" id="CHEBI:16789"/>
        <dbReference type="ChEBI" id="CHEBI:17140"/>
        <dbReference type="EC" id="5.3.1.15"/>
    </reaction>
</comment>
<evidence type="ECO:0000256" key="6">
    <source>
        <dbReference type="ARBA" id="ARBA00044907"/>
    </source>
</evidence>
<dbReference type="EMBL" id="JAUSTY010000014">
    <property type="protein sequence ID" value="MDQ0167288.1"/>
    <property type="molecule type" value="Genomic_DNA"/>
</dbReference>
<dbReference type="Pfam" id="PF07385">
    <property type="entry name" value="Lyx_isomer"/>
    <property type="match status" value="1"/>
</dbReference>
<gene>
    <name evidence="9" type="ORF">J2S11_003213</name>
</gene>
<dbReference type="InterPro" id="IPR011051">
    <property type="entry name" value="RmlC_Cupin_sf"/>
</dbReference>
<evidence type="ECO:0000256" key="4">
    <source>
        <dbReference type="ARBA" id="ARBA00023235"/>
    </source>
</evidence>
<evidence type="ECO:0000313" key="9">
    <source>
        <dbReference type="EMBL" id="MDQ0167288.1"/>
    </source>
</evidence>
<organism evidence="9 10">
    <name type="scientific">Caldalkalibacillus horti</name>
    <dbReference type="NCBI Taxonomy" id="77523"/>
    <lineage>
        <taxon>Bacteria</taxon>
        <taxon>Bacillati</taxon>
        <taxon>Bacillota</taxon>
        <taxon>Bacilli</taxon>
        <taxon>Bacillales</taxon>
        <taxon>Bacillaceae</taxon>
        <taxon>Caldalkalibacillus</taxon>
    </lineage>
</organism>
<dbReference type="InterPro" id="IPR010864">
    <property type="entry name" value="D-lyxose_isomer"/>
</dbReference>
<proteinExistence type="inferred from homology"/>
<evidence type="ECO:0000313" key="10">
    <source>
        <dbReference type="Proteomes" id="UP001235840"/>
    </source>
</evidence>
<comment type="caution">
    <text evidence="9">The sequence shown here is derived from an EMBL/GenBank/DDBJ whole genome shotgun (WGS) entry which is preliminary data.</text>
</comment>
<keyword evidence="4" id="KW-0413">Isomerase</keyword>
<name>A0ABT9W207_9BACI</name>
<accession>A0ABT9W207</accession>
<evidence type="ECO:0000256" key="3">
    <source>
        <dbReference type="ARBA" id="ARBA00023211"/>
    </source>
</evidence>
<evidence type="ECO:0000256" key="1">
    <source>
        <dbReference type="ARBA" id="ARBA00001936"/>
    </source>
</evidence>
<dbReference type="Proteomes" id="UP001235840">
    <property type="component" value="Unassembled WGS sequence"/>
</dbReference>
<keyword evidence="2" id="KW-0479">Metal-binding</keyword>
<dbReference type="RefSeq" id="WP_307396114.1">
    <property type="nucleotide sequence ID" value="NZ_BAAADK010000014.1"/>
</dbReference>
<comment type="similarity">
    <text evidence="7">Belongs to the D-lyxose ketol-isomerase family.</text>
</comment>
<keyword evidence="5" id="KW-0119">Carbohydrate metabolism</keyword>
<dbReference type="EC" id="5.3.1.15" evidence="8"/>
<keyword evidence="3" id="KW-0464">Manganese</keyword>
<dbReference type="InterPro" id="IPR014710">
    <property type="entry name" value="RmlC-like_jellyroll"/>
</dbReference>
<keyword evidence="10" id="KW-1185">Reference proteome</keyword>
<protein>
    <recommendedName>
        <fullName evidence="8">D-lyxose ketol-isomerase</fullName>
        <ecNumber evidence="8">5.3.1.15</ecNumber>
    </recommendedName>
</protein>
<evidence type="ECO:0000256" key="5">
    <source>
        <dbReference type="ARBA" id="ARBA00023277"/>
    </source>
</evidence>